<dbReference type="PRINTS" id="PR01217">
    <property type="entry name" value="PRICHEXTENSN"/>
</dbReference>
<dbReference type="Proteomes" id="UP000534388">
    <property type="component" value="Unassembled WGS sequence"/>
</dbReference>
<sequence length="606" mass="62386">MALATKCPHCNTIFRVAHDQLKLRGGIVRCGACNEVFDGNAALLEPPVPPAPAPAPGPIPAAPASVPATATPAPAATPVSLPAAAEVATAATPAPAPTPSPVPLPPAVPFDAAMAALDTHAATALRPAPGDSGAPLELDTLELDTLELDRLELDTAETADAGDAGAPDDHAGDGYAFAHEDASAKISAEPLPAPSILTAPAIQADTGYVPPATAYAPSGAPFALPPSAAAYAGGIDATPTLPPTPAPAEDKLELDLNVDLEPATEVLDWDAPANAASVDAIPASAPEPESTAAPEAEHDLAPPAAEPEHFSPFTLDEAFQLEPEDMADAGSALEIDTAGEPAPNALADGRREPTWGEPATPPAAAEPAASPAALSEADDEDEVLVDLSPAARAHTTAPLPVKASRDDDEPTLTARQPDAGMNADTNADTVAEQEEPGFVKRHHRRQRLGKLATIAMSAGSVLLVGTLVGQAATTFRNPLAASVPQLKPALQSLCAALGCKVELPAQIDYVTIEQGELQTLSESTFSFTTLLRNQSTTAQAWPDIELRLDDANDKAVLRRVFTPRDYLGPDADPGKGFAPHSEQSVKLYFELKQLKASGYHIAVFYP</sequence>
<feature type="region of interest" description="Disordered" evidence="1">
    <location>
        <begin position="337"/>
        <end position="424"/>
    </location>
</feature>
<dbReference type="EMBL" id="JACEZT010000012">
    <property type="protein sequence ID" value="MBA5638884.1"/>
    <property type="molecule type" value="Genomic_DNA"/>
</dbReference>
<dbReference type="Pfam" id="PF11906">
    <property type="entry name" value="DUF3426"/>
    <property type="match status" value="1"/>
</dbReference>
<organism evidence="3 4">
    <name type="scientific">Rugamonas brunnea</name>
    <dbReference type="NCBI Taxonomy" id="2758569"/>
    <lineage>
        <taxon>Bacteria</taxon>
        <taxon>Pseudomonadati</taxon>
        <taxon>Pseudomonadota</taxon>
        <taxon>Betaproteobacteria</taxon>
        <taxon>Burkholderiales</taxon>
        <taxon>Oxalobacteraceae</taxon>
        <taxon>Telluria group</taxon>
        <taxon>Rugamonas</taxon>
    </lineage>
</organism>
<dbReference type="AlphaFoldDB" id="A0A7W2EUK0"/>
<evidence type="ECO:0000259" key="2">
    <source>
        <dbReference type="Pfam" id="PF13719"/>
    </source>
</evidence>
<protein>
    <submittedName>
        <fullName evidence="3">Zinc-ribbon domain-containing protein</fullName>
    </submittedName>
</protein>
<accession>A0A7W2EUK0</accession>
<gene>
    <name evidence="3" type="ORF">H3H37_17640</name>
</gene>
<keyword evidence="4" id="KW-1185">Reference proteome</keyword>
<dbReference type="NCBIfam" id="TIGR02098">
    <property type="entry name" value="MJ0042_CXXC"/>
    <property type="match status" value="1"/>
</dbReference>
<evidence type="ECO:0000313" key="3">
    <source>
        <dbReference type="EMBL" id="MBA5638884.1"/>
    </source>
</evidence>
<dbReference type="Pfam" id="PF13719">
    <property type="entry name" value="Zn_ribbon_5"/>
    <property type="match status" value="1"/>
</dbReference>
<reference evidence="3 4" key="1">
    <citation type="submission" date="2020-07" db="EMBL/GenBank/DDBJ databases">
        <title>Novel species isolated from subtropical streams in China.</title>
        <authorList>
            <person name="Lu H."/>
        </authorList>
    </citation>
    <scope>NUCLEOTIDE SEQUENCE [LARGE SCALE GENOMIC DNA]</scope>
    <source>
        <strain evidence="3 4">LX20W</strain>
    </source>
</reference>
<dbReference type="InterPro" id="IPR011723">
    <property type="entry name" value="Znf/thioredoxin_put"/>
</dbReference>
<feature type="compositionally biased region" description="Low complexity" evidence="1">
    <location>
        <begin position="362"/>
        <end position="375"/>
    </location>
</feature>
<evidence type="ECO:0000256" key="1">
    <source>
        <dbReference type="SAM" id="MobiDB-lite"/>
    </source>
</evidence>
<proteinExistence type="predicted"/>
<feature type="domain" description="Zinc finger/thioredoxin putative" evidence="2">
    <location>
        <begin position="3"/>
        <end position="38"/>
    </location>
</feature>
<name>A0A7W2EUK0_9BURK</name>
<evidence type="ECO:0000313" key="4">
    <source>
        <dbReference type="Proteomes" id="UP000534388"/>
    </source>
</evidence>
<comment type="caution">
    <text evidence="3">The sequence shown here is derived from an EMBL/GenBank/DDBJ whole genome shotgun (WGS) entry which is preliminary data.</text>
</comment>
<dbReference type="InterPro" id="IPR021834">
    <property type="entry name" value="DUF3426"/>
</dbReference>